<evidence type="ECO:0000256" key="2">
    <source>
        <dbReference type="ARBA" id="ARBA00022989"/>
    </source>
</evidence>
<accession>A0AA88BAA3</accession>
<feature type="transmembrane region" description="Helical" evidence="4">
    <location>
        <begin position="405"/>
        <end position="427"/>
    </location>
</feature>
<organism evidence="5 6">
    <name type="scientific">Bradyrhizobium guangdongense</name>
    <dbReference type="NCBI Taxonomy" id="1325090"/>
    <lineage>
        <taxon>Bacteria</taxon>
        <taxon>Pseudomonadati</taxon>
        <taxon>Pseudomonadota</taxon>
        <taxon>Alphaproteobacteria</taxon>
        <taxon>Hyphomicrobiales</taxon>
        <taxon>Nitrobacteraceae</taxon>
        <taxon>Bradyrhizobium</taxon>
    </lineage>
</organism>
<protein>
    <submittedName>
        <fullName evidence="5">MFS transporter</fullName>
    </submittedName>
</protein>
<dbReference type="PANTHER" id="PTHR23534:SF1">
    <property type="entry name" value="MAJOR FACILITATOR SUPERFAMILY PROTEIN"/>
    <property type="match status" value="1"/>
</dbReference>
<evidence type="ECO:0000256" key="1">
    <source>
        <dbReference type="ARBA" id="ARBA00022692"/>
    </source>
</evidence>
<keyword evidence="3 4" id="KW-0472">Membrane</keyword>
<dbReference type="PANTHER" id="PTHR23534">
    <property type="entry name" value="MFS PERMEASE"/>
    <property type="match status" value="1"/>
</dbReference>
<feature type="transmembrane region" description="Helical" evidence="4">
    <location>
        <begin position="175"/>
        <end position="194"/>
    </location>
</feature>
<proteinExistence type="predicted"/>
<feature type="transmembrane region" description="Helical" evidence="4">
    <location>
        <begin position="53"/>
        <end position="76"/>
    </location>
</feature>
<dbReference type="SUPFAM" id="SSF103473">
    <property type="entry name" value="MFS general substrate transporter"/>
    <property type="match status" value="1"/>
</dbReference>
<feature type="transmembrane region" description="Helical" evidence="4">
    <location>
        <begin position="114"/>
        <end position="133"/>
    </location>
</feature>
<feature type="transmembrane region" description="Helical" evidence="4">
    <location>
        <begin position="139"/>
        <end position="163"/>
    </location>
</feature>
<evidence type="ECO:0000256" key="4">
    <source>
        <dbReference type="SAM" id="Phobius"/>
    </source>
</evidence>
<feature type="transmembrane region" description="Helical" evidence="4">
    <location>
        <begin position="377"/>
        <end position="399"/>
    </location>
</feature>
<feature type="transmembrane region" description="Helical" evidence="4">
    <location>
        <begin position="82"/>
        <end position="102"/>
    </location>
</feature>
<keyword evidence="2 4" id="KW-1133">Transmembrane helix</keyword>
<sequence>MACARLRRLPGCFGPSIVPGIKKAPWAKVPMIDVTATNEIADDARARANVLRLAAAQALTGANSAVIFATGSIVGAMLAPDISLATVPLSMYVVGLAAGTLPTGAISRRFGRRVAFVIGTGCGALTGLLGSFAILHASFALFCLATFLGGLYGSVAQSYRFAAADGASAAYRPKAVSWVMAGGVFAGVLGPQLVQWTMDVWSPYLFAFSFLVQAAVALVAMGIVAGVDIPKPAPSDLHGGRPLLTIVTQPRFIAAALCGVISYPMMNLVMTSAPLAMKMCGLSVSDSNFGIQWHIVAMYGPSFFTGALISRFNAPKIVAAGLLLEAGAATIGLSGITAMHFWATLFVLGVGWNFSFIGASALVLETHRPQERNKVQAFNDFLVFGMMAIGSFSSGQLLANYGWSAVNLVVFPPVVIGLVALSVASWARRRKARLEAAMGEFPDAI</sequence>
<dbReference type="Gene3D" id="1.20.1250.20">
    <property type="entry name" value="MFS general substrate transporter like domains"/>
    <property type="match status" value="1"/>
</dbReference>
<reference evidence="5" key="1">
    <citation type="journal article" date="2014" name="Int. J. Syst. Evol. Microbiol.">
        <title>Complete genome sequence of Corynebacterium casei LMG S-19264T (=DSM 44701T), isolated from a smear-ripened cheese.</title>
        <authorList>
            <consortium name="US DOE Joint Genome Institute (JGI-PGF)"/>
            <person name="Walter F."/>
            <person name="Albersmeier A."/>
            <person name="Kalinowski J."/>
            <person name="Ruckert C."/>
        </authorList>
    </citation>
    <scope>NUCLEOTIDE SEQUENCE</scope>
    <source>
        <strain evidence="5">CGMCC 1.15034</strain>
    </source>
</reference>
<feature type="transmembrane region" description="Helical" evidence="4">
    <location>
        <begin position="342"/>
        <end position="365"/>
    </location>
</feature>
<comment type="caution">
    <text evidence="5">The sequence shown here is derived from an EMBL/GenBank/DDBJ whole genome shotgun (WGS) entry which is preliminary data.</text>
</comment>
<reference evidence="5" key="2">
    <citation type="submission" date="2022-12" db="EMBL/GenBank/DDBJ databases">
        <authorList>
            <person name="Sun Q."/>
            <person name="Zhou Y."/>
        </authorList>
    </citation>
    <scope>NUCLEOTIDE SEQUENCE</scope>
    <source>
        <strain evidence="5">CGMCC 1.15034</strain>
    </source>
</reference>
<dbReference type="GO" id="GO:0022857">
    <property type="term" value="F:transmembrane transporter activity"/>
    <property type="evidence" value="ECO:0007669"/>
    <property type="project" value="InterPro"/>
</dbReference>
<evidence type="ECO:0000313" key="6">
    <source>
        <dbReference type="Proteomes" id="UP000625079"/>
    </source>
</evidence>
<feature type="transmembrane region" description="Helical" evidence="4">
    <location>
        <begin position="317"/>
        <end position="336"/>
    </location>
</feature>
<feature type="transmembrane region" description="Helical" evidence="4">
    <location>
        <begin position="206"/>
        <end position="229"/>
    </location>
</feature>
<name>A0AA88BAA3_9BRAD</name>
<dbReference type="AlphaFoldDB" id="A0AA88BAA3"/>
<dbReference type="Proteomes" id="UP000625079">
    <property type="component" value="Unassembled WGS sequence"/>
</dbReference>
<dbReference type="InterPro" id="IPR011701">
    <property type="entry name" value="MFS"/>
</dbReference>
<dbReference type="InterPro" id="IPR036259">
    <property type="entry name" value="MFS_trans_sf"/>
</dbReference>
<feature type="transmembrane region" description="Helical" evidence="4">
    <location>
        <begin position="290"/>
        <end position="310"/>
    </location>
</feature>
<dbReference type="EMBL" id="BMHC01000013">
    <property type="protein sequence ID" value="GGI28764.1"/>
    <property type="molecule type" value="Genomic_DNA"/>
</dbReference>
<gene>
    <name evidence="5" type="ORF">GCM10010987_51030</name>
</gene>
<feature type="transmembrane region" description="Helical" evidence="4">
    <location>
        <begin position="250"/>
        <end position="270"/>
    </location>
</feature>
<evidence type="ECO:0000256" key="3">
    <source>
        <dbReference type="ARBA" id="ARBA00023136"/>
    </source>
</evidence>
<dbReference type="Pfam" id="PF07690">
    <property type="entry name" value="MFS_1"/>
    <property type="match status" value="1"/>
</dbReference>
<keyword evidence="1 4" id="KW-0812">Transmembrane</keyword>
<evidence type="ECO:0000313" key="5">
    <source>
        <dbReference type="EMBL" id="GGI28764.1"/>
    </source>
</evidence>